<keyword evidence="8" id="KW-0460">Magnesium</keyword>
<comment type="cofactor">
    <cofactor evidence="1">
        <name>Mg(2+)</name>
        <dbReference type="ChEBI" id="CHEBI:18420"/>
    </cofactor>
</comment>
<dbReference type="AlphaFoldDB" id="A0A445MRK6"/>
<keyword evidence="5" id="KW-0479">Metal-binding</keyword>
<keyword evidence="4" id="KW-0548">Nucleotidyltransferase</keyword>
<dbReference type="PANTHER" id="PTHR33571">
    <property type="entry name" value="SSL8005 PROTEIN"/>
    <property type="match status" value="1"/>
</dbReference>
<comment type="similarity">
    <text evidence="9">Belongs to the MntA antitoxin family.</text>
</comment>
<dbReference type="SUPFAM" id="SSF81301">
    <property type="entry name" value="Nucleotidyltransferase"/>
    <property type="match status" value="1"/>
</dbReference>
<protein>
    <submittedName>
        <fullName evidence="11">DNA polymerase, beta domain protein region</fullName>
    </submittedName>
</protein>
<keyword evidence="3" id="KW-0808">Transferase</keyword>
<organism evidence="11">
    <name type="scientific">uncultured Desulfobacterium sp</name>
    <dbReference type="NCBI Taxonomy" id="201089"/>
    <lineage>
        <taxon>Bacteria</taxon>
        <taxon>Pseudomonadati</taxon>
        <taxon>Thermodesulfobacteriota</taxon>
        <taxon>Desulfobacteria</taxon>
        <taxon>Desulfobacterales</taxon>
        <taxon>Desulfobacteriaceae</taxon>
        <taxon>Desulfobacterium</taxon>
        <taxon>environmental samples</taxon>
    </lineage>
</organism>
<dbReference type="InterPro" id="IPR043519">
    <property type="entry name" value="NT_sf"/>
</dbReference>
<sequence>MGTVIKTKQDIIDVINHYASHLRSLGVRRIGLFGSFVRGEQTPDSDIDLLVEFEQGRKTFDSFMILCFFLEEVLQHKTELVTVESLSPYIGPHILKEVEYVAFAA</sequence>
<evidence type="ECO:0000256" key="6">
    <source>
        <dbReference type="ARBA" id="ARBA00022741"/>
    </source>
</evidence>
<name>A0A445MRK6_9BACT</name>
<dbReference type="InterPro" id="IPR052038">
    <property type="entry name" value="Type-VII_TA_antitoxin"/>
</dbReference>
<dbReference type="InterPro" id="IPR002934">
    <property type="entry name" value="Polymerase_NTP_transf_dom"/>
</dbReference>
<dbReference type="PANTHER" id="PTHR33571:SF14">
    <property type="entry name" value="PROTEIN ADENYLYLTRANSFERASE MJ0435-RELATED"/>
    <property type="match status" value="1"/>
</dbReference>
<evidence type="ECO:0000256" key="5">
    <source>
        <dbReference type="ARBA" id="ARBA00022723"/>
    </source>
</evidence>
<dbReference type="GO" id="GO:0016779">
    <property type="term" value="F:nucleotidyltransferase activity"/>
    <property type="evidence" value="ECO:0007669"/>
    <property type="project" value="UniProtKB-KW"/>
</dbReference>
<dbReference type="Gene3D" id="3.30.460.10">
    <property type="entry name" value="Beta Polymerase, domain 2"/>
    <property type="match status" value="1"/>
</dbReference>
<proteinExistence type="inferred from homology"/>
<keyword evidence="6" id="KW-0547">Nucleotide-binding</keyword>
<dbReference type="GO" id="GO:0005524">
    <property type="term" value="F:ATP binding"/>
    <property type="evidence" value="ECO:0007669"/>
    <property type="project" value="UniProtKB-KW"/>
</dbReference>
<dbReference type="EMBL" id="OJIN01000021">
    <property type="protein sequence ID" value="SPD72107.1"/>
    <property type="molecule type" value="Genomic_DNA"/>
</dbReference>
<dbReference type="CDD" id="cd05403">
    <property type="entry name" value="NT_KNTase_like"/>
    <property type="match status" value="1"/>
</dbReference>
<dbReference type="GO" id="GO:0046872">
    <property type="term" value="F:metal ion binding"/>
    <property type="evidence" value="ECO:0007669"/>
    <property type="project" value="UniProtKB-KW"/>
</dbReference>
<evidence type="ECO:0000256" key="8">
    <source>
        <dbReference type="ARBA" id="ARBA00022842"/>
    </source>
</evidence>
<evidence type="ECO:0000313" key="11">
    <source>
        <dbReference type="EMBL" id="SPD72107.1"/>
    </source>
</evidence>
<accession>A0A445MRK6</accession>
<evidence type="ECO:0000256" key="1">
    <source>
        <dbReference type="ARBA" id="ARBA00001946"/>
    </source>
</evidence>
<evidence type="ECO:0000256" key="7">
    <source>
        <dbReference type="ARBA" id="ARBA00022840"/>
    </source>
</evidence>
<feature type="domain" description="Polymerase nucleotidyl transferase" evidence="10">
    <location>
        <begin position="22"/>
        <end position="98"/>
    </location>
</feature>
<evidence type="ECO:0000256" key="3">
    <source>
        <dbReference type="ARBA" id="ARBA00022679"/>
    </source>
</evidence>
<evidence type="ECO:0000256" key="9">
    <source>
        <dbReference type="ARBA" id="ARBA00038276"/>
    </source>
</evidence>
<reference evidence="11" key="1">
    <citation type="submission" date="2018-01" db="EMBL/GenBank/DDBJ databases">
        <authorList>
            <person name="Regsiter A."/>
            <person name="William W."/>
        </authorList>
    </citation>
    <scope>NUCLEOTIDE SEQUENCE</scope>
    <source>
        <strain evidence="11">TRIP AH-1</strain>
    </source>
</reference>
<dbReference type="Pfam" id="PF01909">
    <property type="entry name" value="NTP_transf_2"/>
    <property type="match status" value="1"/>
</dbReference>
<evidence type="ECO:0000256" key="4">
    <source>
        <dbReference type="ARBA" id="ARBA00022695"/>
    </source>
</evidence>
<keyword evidence="7" id="KW-0067">ATP-binding</keyword>
<gene>
    <name evidence="11" type="ORF">PITCH_A1170005</name>
</gene>
<keyword evidence="2" id="KW-1277">Toxin-antitoxin system</keyword>
<evidence type="ECO:0000259" key="10">
    <source>
        <dbReference type="Pfam" id="PF01909"/>
    </source>
</evidence>
<evidence type="ECO:0000256" key="2">
    <source>
        <dbReference type="ARBA" id="ARBA00022649"/>
    </source>
</evidence>